<proteinExistence type="inferred from homology"/>
<feature type="transmembrane region" description="Helical" evidence="7">
    <location>
        <begin position="168"/>
        <end position="191"/>
    </location>
</feature>
<dbReference type="SUPFAM" id="SSF161098">
    <property type="entry name" value="MetI-like"/>
    <property type="match status" value="1"/>
</dbReference>
<dbReference type="Pfam" id="PF00528">
    <property type="entry name" value="BPD_transp_1"/>
    <property type="match status" value="1"/>
</dbReference>
<keyword evidence="6 7" id="KW-0472">Membrane</keyword>
<dbReference type="PANTHER" id="PTHR43744:SF4">
    <property type="entry name" value="OSMOPROTECTIVE COMPOUNDS UPTAKE PERMEASE PROTEIN GGTD"/>
    <property type="match status" value="1"/>
</dbReference>
<evidence type="ECO:0000313" key="11">
    <source>
        <dbReference type="Proteomes" id="UP000641932"/>
    </source>
</evidence>
<dbReference type="CDD" id="cd06261">
    <property type="entry name" value="TM_PBP2"/>
    <property type="match status" value="1"/>
</dbReference>
<feature type="transmembrane region" description="Helical" evidence="7">
    <location>
        <begin position="212"/>
        <end position="237"/>
    </location>
</feature>
<dbReference type="Proteomes" id="UP000641932">
    <property type="component" value="Unassembled WGS sequence"/>
</dbReference>
<sequence>MTAVHGTATRARPRPVPGPRPRPRPAAWLTKAASGGLVRTVLVVVALLWLTPALGLFLASLRSEQDNATTGWWTAFTHPDQLTVDNYTALLKDSGITQAFWNTVLISVPATAAVVIIAALAGYAFAWLEFPGRDWIFLTVVGMLVVPVQIGLLPVARLLGGLGLFGSIPGVVLFHVAYGLPFAIFLLRNYFAEIPREMLEAARMDGGGEWRIFFRLVLPLGRPAIASLCIFQFLWVWNDMLVALIFADSESQPLTVALQSQMRQFGSNIGVLAPGAFLSLIVPVVVFFAFQRHFVEGVMAGSVK</sequence>
<dbReference type="GO" id="GO:0005886">
    <property type="term" value="C:plasma membrane"/>
    <property type="evidence" value="ECO:0007669"/>
    <property type="project" value="UniProtKB-SubCell"/>
</dbReference>
<dbReference type="EMBL" id="BMMS01000003">
    <property type="protein sequence ID" value="GGO82768.1"/>
    <property type="molecule type" value="Genomic_DNA"/>
</dbReference>
<feature type="domain" description="ABC transmembrane type-1" evidence="9">
    <location>
        <begin position="100"/>
        <end position="290"/>
    </location>
</feature>
<keyword evidence="3" id="KW-1003">Cell membrane</keyword>
<dbReference type="PANTHER" id="PTHR43744">
    <property type="entry name" value="ABC TRANSPORTER PERMEASE PROTEIN MG189-RELATED-RELATED"/>
    <property type="match status" value="1"/>
</dbReference>
<evidence type="ECO:0000256" key="5">
    <source>
        <dbReference type="ARBA" id="ARBA00022989"/>
    </source>
</evidence>
<reference evidence="10" key="1">
    <citation type="journal article" date="2014" name="Int. J. Syst. Evol. Microbiol.">
        <title>Complete genome sequence of Corynebacterium casei LMG S-19264T (=DSM 44701T), isolated from a smear-ripened cheese.</title>
        <authorList>
            <consortium name="US DOE Joint Genome Institute (JGI-PGF)"/>
            <person name="Walter F."/>
            <person name="Albersmeier A."/>
            <person name="Kalinowski J."/>
            <person name="Ruckert C."/>
        </authorList>
    </citation>
    <scope>NUCLEOTIDE SEQUENCE</scope>
    <source>
        <strain evidence="10">CGMCC 4.7201</strain>
    </source>
</reference>
<evidence type="ECO:0000256" key="4">
    <source>
        <dbReference type="ARBA" id="ARBA00022692"/>
    </source>
</evidence>
<dbReference type="GO" id="GO:0055085">
    <property type="term" value="P:transmembrane transport"/>
    <property type="evidence" value="ECO:0007669"/>
    <property type="project" value="InterPro"/>
</dbReference>
<keyword evidence="2 7" id="KW-0813">Transport</keyword>
<feature type="transmembrane region" description="Helical" evidence="7">
    <location>
        <begin position="269"/>
        <end position="290"/>
    </location>
</feature>
<feature type="region of interest" description="Disordered" evidence="8">
    <location>
        <begin position="1"/>
        <end position="24"/>
    </location>
</feature>
<evidence type="ECO:0000256" key="7">
    <source>
        <dbReference type="RuleBase" id="RU363032"/>
    </source>
</evidence>
<organism evidence="10 11">
    <name type="scientific">Wenjunlia tyrosinilytica</name>
    <dbReference type="NCBI Taxonomy" id="1544741"/>
    <lineage>
        <taxon>Bacteria</taxon>
        <taxon>Bacillati</taxon>
        <taxon>Actinomycetota</taxon>
        <taxon>Actinomycetes</taxon>
        <taxon>Kitasatosporales</taxon>
        <taxon>Streptomycetaceae</taxon>
        <taxon>Wenjunlia</taxon>
    </lineage>
</organism>
<evidence type="ECO:0000256" key="2">
    <source>
        <dbReference type="ARBA" id="ARBA00022448"/>
    </source>
</evidence>
<evidence type="ECO:0000259" key="9">
    <source>
        <dbReference type="PROSITE" id="PS50928"/>
    </source>
</evidence>
<dbReference type="PROSITE" id="PS50928">
    <property type="entry name" value="ABC_TM1"/>
    <property type="match status" value="1"/>
</dbReference>
<name>A0A918DUB5_9ACTN</name>
<reference evidence="10" key="2">
    <citation type="submission" date="2020-09" db="EMBL/GenBank/DDBJ databases">
        <authorList>
            <person name="Sun Q."/>
            <person name="Zhou Y."/>
        </authorList>
    </citation>
    <scope>NUCLEOTIDE SEQUENCE</scope>
    <source>
        <strain evidence="10">CGMCC 4.7201</strain>
    </source>
</reference>
<dbReference type="Gene3D" id="1.10.3720.10">
    <property type="entry name" value="MetI-like"/>
    <property type="match status" value="1"/>
</dbReference>
<dbReference type="InterPro" id="IPR035906">
    <property type="entry name" value="MetI-like_sf"/>
</dbReference>
<keyword evidence="11" id="KW-1185">Reference proteome</keyword>
<gene>
    <name evidence="10" type="ORF">GCM10012280_10180</name>
</gene>
<evidence type="ECO:0000256" key="8">
    <source>
        <dbReference type="SAM" id="MobiDB-lite"/>
    </source>
</evidence>
<dbReference type="InterPro" id="IPR000515">
    <property type="entry name" value="MetI-like"/>
</dbReference>
<evidence type="ECO:0000256" key="6">
    <source>
        <dbReference type="ARBA" id="ARBA00023136"/>
    </source>
</evidence>
<keyword evidence="4 7" id="KW-0812">Transmembrane</keyword>
<accession>A0A918DUB5</accession>
<evidence type="ECO:0000256" key="3">
    <source>
        <dbReference type="ARBA" id="ARBA00022475"/>
    </source>
</evidence>
<comment type="caution">
    <text evidence="10">The sequence shown here is derived from an EMBL/GenBank/DDBJ whole genome shotgun (WGS) entry which is preliminary data.</text>
</comment>
<feature type="transmembrane region" description="Helical" evidence="7">
    <location>
        <begin position="135"/>
        <end position="156"/>
    </location>
</feature>
<evidence type="ECO:0000313" key="10">
    <source>
        <dbReference type="EMBL" id="GGO82768.1"/>
    </source>
</evidence>
<evidence type="ECO:0000256" key="1">
    <source>
        <dbReference type="ARBA" id="ARBA00004651"/>
    </source>
</evidence>
<feature type="transmembrane region" description="Helical" evidence="7">
    <location>
        <begin position="41"/>
        <end position="61"/>
    </location>
</feature>
<protein>
    <submittedName>
        <fullName evidence="10">Sugar ABC transporter permease</fullName>
    </submittedName>
</protein>
<comment type="subcellular location">
    <subcellularLocation>
        <location evidence="1 7">Cell membrane</location>
        <topology evidence="1 7">Multi-pass membrane protein</topology>
    </subcellularLocation>
</comment>
<dbReference type="RefSeq" id="WP_189130287.1">
    <property type="nucleotide sequence ID" value="NZ_BMMS01000003.1"/>
</dbReference>
<keyword evidence="5 7" id="KW-1133">Transmembrane helix</keyword>
<feature type="transmembrane region" description="Helical" evidence="7">
    <location>
        <begin position="100"/>
        <end position="128"/>
    </location>
</feature>
<dbReference type="AlphaFoldDB" id="A0A918DUB5"/>
<comment type="similarity">
    <text evidence="7">Belongs to the binding-protein-dependent transport system permease family.</text>
</comment>